<dbReference type="PANTHER" id="PTHR34223">
    <property type="entry name" value="OS11G0201299 PROTEIN"/>
    <property type="match status" value="1"/>
</dbReference>
<gene>
    <name evidence="3" type="ORF">LITE_LOCUS6228</name>
</gene>
<accession>A0AAV0HXA4</accession>
<sequence length="149" mass="16592">MEKRRRLETDRCEESNQIPTAAAGAGEEDADRISQLPEEIIHKILALVKPSKEATKTSVLSQRWAELWRSYPVLEFHDTQFPSIESAKRFADAATKKFGAGSNDTLIAMEAIRIEFVSFGVDPKSCSVFLDNMLESAADPGHKRALGRI</sequence>
<evidence type="ECO:0000259" key="2">
    <source>
        <dbReference type="PROSITE" id="PS50181"/>
    </source>
</evidence>
<evidence type="ECO:0000313" key="4">
    <source>
        <dbReference type="Proteomes" id="UP001154282"/>
    </source>
</evidence>
<evidence type="ECO:0000256" key="1">
    <source>
        <dbReference type="SAM" id="MobiDB-lite"/>
    </source>
</evidence>
<dbReference type="InterPro" id="IPR053781">
    <property type="entry name" value="F-box_AtFBL13-like"/>
</dbReference>
<feature type="compositionally biased region" description="Basic and acidic residues" evidence="1">
    <location>
        <begin position="1"/>
        <end position="14"/>
    </location>
</feature>
<dbReference type="Proteomes" id="UP001154282">
    <property type="component" value="Unassembled WGS sequence"/>
</dbReference>
<feature type="region of interest" description="Disordered" evidence="1">
    <location>
        <begin position="1"/>
        <end position="30"/>
    </location>
</feature>
<dbReference type="PROSITE" id="PS50181">
    <property type="entry name" value="FBOX"/>
    <property type="match status" value="1"/>
</dbReference>
<name>A0AAV0HXA4_9ROSI</name>
<dbReference type="InterPro" id="IPR001810">
    <property type="entry name" value="F-box_dom"/>
</dbReference>
<evidence type="ECO:0000313" key="3">
    <source>
        <dbReference type="EMBL" id="CAI0389407.1"/>
    </source>
</evidence>
<dbReference type="AlphaFoldDB" id="A0AAV0HXA4"/>
<organism evidence="3 4">
    <name type="scientific">Linum tenue</name>
    <dbReference type="NCBI Taxonomy" id="586396"/>
    <lineage>
        <taxon>Eukaryota</taxon>
        <taxon>Viridiplantae</taxon>
        <taxon>Streptophyta</taxon>
        <taxon>Embryophyta</taxon>
        <taxon>Tracheophyta</taxon>
        <taxon>Spermatophyta</taxon>
        <taxon>Magnoliopsida</taxon>
        <taxon>eudicotyledons</taxon>
        <taxon>Gunneridae</taxon>
        <taxon>Pentapetalae</taxon>
        <taxon>rosids</taxon>
        <taxon>fabids</taxon>
        <taxon>Malpighiales</taxon>
        <taxon>Linaceae</taxon>
        <taxon>Linum</taxon>
    </lineage>
</organism>
<reference evidence="3" key="1">
    <citation type="submission" date="2022-08" db="EMBL/GenBank/DDBJ databases">
        <authorList>
            <person name="Gutierrez-Valencia J."/>
        </authorList>
    </citation>
    <scope>NUCLEOTIDE SEQUENCE</scope>
</reference>
<dbReference type="InterPro" id="IPR053197">
    <property type="entry name" value="F-box_SCFL_complex_component"/>
</dbReference>
<dbReference type="CDD" id="cd22160">
    <property type="entry name" value="F-box_AtFBL13-like"/>
    <property type="match status" value="1"/>
</dbReference>
<dbReference type="EMBL" id="CAMGYJ010000003">
    <property type="protein sequence ID" value="CAI0389407.1"/>
    <property type="molecule type" value="Genomic_DNA"/>
</dbReference>
<comment type="caution">
    <text evidence="3">The sequence shown here is derived from an EMBL/GenBank/DDBJ whole genome shotgun (WGS) entry which is preliminary data.</text>
</comment>
<keyword evidence="4" id="KW-1185">Reference proteome</keyword>
<dbReference type="PANTHER" id="PTHR34223:SF83">
    <property type="entry name" value="F-BOX DOMAIN-CONTAINING PROTEIN"/>
    <property type="match status" value="1"/>
</dbReference>
<dbReference type="SUPFAM" id="SSF81383">
    <property type="entry name" value="F-box domain"/>
    <property type="match status" value="1"/>
</dbReference>
<protein>
    <recommendedName>
        <fullName evidence="2">F-box domain-containing protein</fullName>
    </recommendedName>
</protein>
<proteinExistence type="predicted"/>
<dbReference type="InterPro" id="IPR036047">
    <property type="entry name" value="F-box-like_dom_sf"/>
</dbReference>
<feature type="domain" description="F-box" evidence="2">
    <location>
        <begin position="30"/>
        <end position="84"/>
    </location>
</feature>
<dbReference type="Pfam" id="PF00646">
    <property type="entry name" value="F-box"/>
    <property type="match status" value="1"/>
</dbReference>